<comment type="caution">
    <text evidence="2">The sequence shown here is derived from an EMBL/GenBank/DDBJ whole genome shotgun (WGS) entry which is preliminary data.</text>
</comment>
<dbReference type="EMBL" id="BARU01016315">
    <property type="protein sequence ID" value="GAH60240.1"/>
    <property type="molecule type" value="Genomic_DNA"/>
</dbReference>
<dbReference type="AlphaFoldDB" id="X1HT49"/>
<keyword evidence="1" id="KW-1133">Transmembrane helix</keyword>
<reference evidence="2" key="1">
    <citation type="journal article" date="2014" name="Front. Microbiol.">
        <title>High frequency of phylogenetically diverse reductive dehalogenase-homologous genes in deep subseafloor sedimentary metagenomes.</title>
        <authorList>
            <person name="Kawai M."/>
            <person name="Futagami T."/>
            <person name="Toyoda A."/>
            <person name="Takaki Y."/>
            <person name="Nishi S."/>
            <person name="Hori S."/>
            <person name="Arai W."/>
            <person name="Tsubouchi T."/>
            <person name="Morono Y."/>
            <person name="Uchiyama I."/>
            <person name="Ito T."/>
            <person name="Fujiyama A."/>
            <person name="Inagaki F."/>
            <person name="Takami H."/>
        </authorList>
    </citation>
    <scope>NUCLEOTIDE SEQUENCE</scope>
    <source>
        <strain evidence="2">Expedition CK06-06</strain>
    </source>
</reference>
<protein>
    <submittedName>
        <fullName evidence="2">Uncharacterized protein</fullName>
    </submittedName>
</protein>
<sequence length="30" mass="3304">NKPFLYSILFGTGLPITAMMVPVYALFVSL</sequence>
<evidence type="ECO:0000256" key="1">
    <source>
        <dbReference type="SAM" id="Phobius"/>
    </source>
</evidence>
<keyword evidence="1" id="KW-0812">Transmembrane</keyword>
<keyword evidence="1" id="KW-0472">Membrane</keyword>
<proteinExistence type="predicted"/>
<accession>X1HT49</accession>
<feature type="non-terminal residue" evidence="2">
    <location>
        <position position="30"/>
    </location>
</feature>
<feature type="transmembrane region" description="Helical" evidence="1">
    <location>
        <begin position="6"/>
        <end position="27"/>
    </location>
</feature>
<feature type="non-terminal residue" evidence="2">
    <location>
        <position position="1"/>
    </location>
</feature>
<organism evidence="2">
    <name type="scientific">marine sediment metagenome</name>
    <dbReference type="NCBI Taxonomy" id="412755"/>
    <lineage>
        <taxon>unclassified sequences</taxon>
        <taxon>metagenomes</taxon>
        <taxon>ecological metagenomes</taxon>
    </lineage>
</organism>
<name>X1HT49_9ZZZZ</name>
<evidence type="ECO:0000313" key="2">
    <source>
        <dbReference type="EMBL" id="GAH60240.1"/>
    </source>
</evidence>
<gene>
    <name evidence="2" type="ORF">S03H2_27307</name>
</gene>